<dbReference type="Proteomes" id="UP000276603">
    <property type="component" value="Unassembled WGS sequence"/>
</dbReference>
<dbReference type="PRINTS" id="PR00081">
    <property type="entry name" value="GDHRDH"/>
</dbReference>
<protein>
    <submittedName>
        <fullName evidence="2">SDR family oxidoreductase</fullName>
    </submittedName>
</protein>
<dbReference type="PANTHER" id="PTHR42760">
    <property type="entry name" value="SHORT-CHAIN DEHYDROGENASES/REDUCTASES FAMILY MEMBER"/>
    <property type="match status" value="1"/>
</dbReference>
<evidence type="ECO:0000313" key="3">
    <source>
        <dbReference type="Proteomes" id="UP000276603"/>
    </source>
</evidence>
<dbReference type="AlphaFoldDB" id="A0A3B0C940"/>
<dbReference type="PROSITE" id="PS00061">
    <property type="entry name" value="ADH_SHORT"/>
    <property type="match status" value="1"/>
</dbReference>
<sequence>MKYSGLRNKIAIVTGAGEGIGRAIVELLAAAEARIILNDIDEDKAQAASDKINAKYPYSCLPFPGDAGDIAFINEIVDFTIERFGKIDFIVPNAGITLFGDFLDFTPESFQKVTRLNMQGAFFLVQRAAKEMIKQGTGGKVVLMSSQVGIRAYRHLTTYAMTKAALRMMAINLAYELAEHRILINAVAPGATLTERTKEEQPDYEGTWSQLNPNGRVGTPEDIAKTCLFLLSDEASHINGLTINVDGGWMTAGKYPEDLC</sequence>
<dbReference type="InterPro" id="IPR036291">
    <property type="entry name" value="NAD(P)-bd_dom_sf"/>
</dbReference>
<dbReference type="CDD" id="cd05233">
    <property type="entry name" value="SDR_c"/>
    <property type="match status" value="1"/>
</dbReference>
<dbReference type="Gene3D" id="3.40.50.720">
    <property type="entry name" value="NAD(P)-binding Rossmann-like Domain"/>
    <property type="match status" value="1"/>
</dbReference>
<dbReference type="Pfam" id="PF13561">
    <property type="entry name" value="adh_short_C2"/>
    <property type="match status" value="1"/>
</dbReference>
<dbReference type="RefSeq" id="WP_120710016.1">
    <property type="nucleotide sequence ID" value="NZ_CANMKH010000001.1"/>
</dbReference>
<reference evidence="2 3" key="1">
    <citation type="submission" date="2018-10" db="EMBL/GenBank/DDBJ databases">
        <title>Ulvibacterium marinum gen. nov., sp. nov., a novel marine bacterium of the family Flavobacteriaceae, isolated from a culture of the green alga Ulva prolifera.</title>
        <authorList>
            <person name="Zhang Z."/>
        </authorList>
    </citation>
    <scope>NUCLEOTIDE SEQUENCE [LARGE SCALE GENOMIC DNA]</scope>
    <source>
        <strain evidence="2 3">CCMM003</strain>
    </source>
</reference>
<accession>A0A3B0C940</accession>
<comment type="caution">
    <text evidence="2">The sequence shown here is derived from an EMBL/GenBank/DDBJ whole genome shotgun (WGS) entry which is preliminary data.</text>
</comment>
<evidence type="ECO:0000256" key="1">
    <source>
        <dbReference type="ARBA" id="ARBA00006484"/>
    </source>
</evidence>
<name>A0A3B0C940_9FLAO</name>
<dbReference type="InterPro" id="IPR020904">
    <property type="entry name" value="Sc_DH/Rdtase_CS"/>
</dbReference>
<dbReference type="SUPFAM" id="SSF51735">
    <property type="entry name" value="NAD(P)-binding Rossmann-fold domains"/>
    <property type="match status" value="1"/>
</dbReference>
<gene>
    <name evidence="2" type="ORF">D7Z94_03010</name>
</gene>
<comment type="similarity">
    <text evidence="1">Belongs to the short-chain dehydrogenases/reductases (SDR) family.</text>
</comment>
<proteinExistence type="inferred from homology"/>
<dbReference type="InterPro" id="IPR002347">
    <property type="entry name" value="SDR_fam"/>
</dbReference>
<organism evidence="2 3">
    <name type="scientific">Ulvibacterium marinum</name>
    <dbReference type="NCBI Taxonomy" id="2419782"/>
    <lineage>
        <taxon>Bacteria</taxon>
        <taxon>Pseudomonadati</taxon>
        <taxon>Bacteroidota</taxon>
        <taxon>Flavobacteriia</taxon>
        <taxon>Flavobacteriales</taxon>
        <taxon>Flavobacteriaceae</taxon>
        <taxon>Ulvibacterium</taxon>
    </lineage>
</organism>
<evidence type="ECO:0000313" key="2">
    <source>
        <dbReference type="EMBL" id="RKN82825.1"/>
    </source>
</evidence>
<dbReference type="PRINTS" id="PR00080">
    <property type="entry name" value="SDRFAMILY"/>
</dbReference>
<dbReference type="EMBL" id="RBCJ01000001">
    <property type="protein sequence ID" value="RKN82825.1"/>
    <property type="molecule type" value="Genomic_DNA"/>
</dbReference>
<dbReference type="GO" id="GO:0016616">
    <property type="term" value="F:oxidoreductase activity, acting on the CH-OH group of donors, NAD or NADP as acceptor"/>
    <property type="evidence" value="ECO:0007669"/>
    <property type="project" value="TreeGrafter"/>
</dbReference>
<keyword evidence="3" id="KW-1185">Reference proteome</keyword>
<dbReference type="OrthoDB" id="9788235at2"/>
<dbReference type="FunFam" id="3.40.50.720:FF:000084">
    <property type="entry name" value="Short-chain dehydrogenase reductase"/>
    <property type="match status" value="1"/>
</dbReference>